<reference evidence="5" key="2">
    <citation type="submission" date="2019-01" db="UniProtKB">
        <authorList>
            <consortium name="EnsemblPlants"/>
        </authorList>
    </citation>
    <scope>IDENTIFICATION</scope>
    <source>
        <strain evidence="5">cv. Heinz 1706</strain>
    </source>
</reference>
<feature type="domain" description="Legume lectin" evidence="4">
    <location>
        <begin position="14"/>
        <end position="159"/>
    </location>
</feature>
<accession>A0A3Q7IG54</accession>
<evidence type="ECO:0000259" key="4">
    <source>
        <dbReference type="Pfam" id="PF00139"/>
    </source>
</evidence>
<proteinExistence type="inferred from homology"/>
<keyword evidence="3" id="KW-0812">Transmembrane</keyword>
<evidence type="ECO:0000256" key="2">
    <source>
        <dbReference type="ARBA" id="ARBA00022734"/>
    </source>
</evidence>
<dbReference type="InterPro" id="IPR050258">
    <property type="entry name" value="Leguminous_Lectin"/>
</dbReference>
<name>A0A3Q7IG54_SOLLC</name>
<dbReference type="SUPFAM" id="SSF49899">
    <property type="entry name" value="Concanavalin A-like lectins/glucanases"/>
    <property type="match status" value="1"/>
</dbReference>
<reference evidence="5" key="1">
    <citation type="journal article" date="2012" name="Nature">
        <title>The tomato genome sequence provides insights into fleshy fruit evolution.</title>
        <authorList>
            <consortium name="Tomato Genome Consortium"/>
        </authorList>
    </citation>
    <scope>NUCLEOTIDE SEQUENCE [LARGE SCALE GENOMIC DNA]</scope>
    <source>
        <strain evidence="5">cv. Heinz 1706</strain>
    </source>
</reference>
<dbReference type="InParanoid" id="A0A3Q7IG54"/>
<comment type="similarity">
    <text evidence="1">Belongs to the leguminous lectin family.</text>
</comment>
<dbReference type="AlphaFoldDB" id="A0A3Q7IG54"/>
<dbReference type="EnsemblPlants" id="Solyc10g047743.1.1">
    <property type="protein sequence ID" value="Solyc10g047743.1.1"/>
    <property type="gene ID" value="Solyc10g047743.1"/>
</dbReference>
<dbReference type="PANTHER" id="PTHR32401">
    <property type="entry name" value="CONCANAVALIN A-LIKE LECTIN FAMILY PROTEIN"/>
    <property type="match status" value="1"/>
</dbReference>
<dbReference type="Gene3D" id="2.60.120.200">
    <property type="match status" value="1"/>
</dbReference>
<dbReference type="Gramene" id="Solyc10g047743.1.1">
    <property type="protein sequence ID" value="Solyc10g047743.1.1"/>
    <property type="gene ID" value="Solyc10g047743.1"/>
</dbReference>
<dbReference type="PANTHER" id="PTHR32401:SF49">
    <property type="entry name" value="OS10G0129200 PROTEIN"/>
    <property type="match status" value="1"/>
</dbReference>
<dbReference type="InterPro" id="IPR013320">
    <property type="entry name" value="ConA-like_dom_sf"/>
</dbReference>
<keyword evidence="3" id="KW-0472">Membrane</keyword>
<evidence type="ECO:0000256" key="3">
    <source>
        <dbReference type="SAM" id="Phobius"/>
    </source>
</evidence>
<keyword evidence="3" id="KW-1133">Transmembrane helix</keyword>
<dbReference type="Proteomes" id="UP000004994">
    <property type="component" value="Chromosome 10"/>
</dbReference>
<keyword evidence="6" id="KW-1185">Reference proteome</keyword>
<evidence type="ECO:0000313" key="6">
    <source>
        <dbReference type="Proteomes" id="UP000004994"/>
    </source>
</evidence>
<sequence length="216" mass="24401">MKQMLIQKTVFNSHGRNLYSDGLNFFLSPAGSVIPDKHFTAGEGLGLAYVDQQYSSKNHHFVAVEFDIFTNYYDPRGDHVGININSIQPVSNRHSQWYDAWITYNSISKNLSVVCTEPILHTLYKGIFAVWVTVGFSSAIGTFCAIHTIYSWNFTSSLNYYGNITDPDIHIPCPVLNLYVTLQSLVLYPNIPLPRPMLNPDVPLQSHVPEDTSKQK</sequence>
<organism evidence="5">
    <name type="scientific">Solanum lycopersicum</name>
    <name type="common">Tomato</name>
    <name type="synonym">Lycopersicon esculentum</name>
    <dbReference type="NCBI Taxonomy" id="4081"/>
    <lineage>
        <taxon>Eukaryota</taxon>
        <taxon>Viridiplantae</taxon>
        <taxon>Streptophyta</taxon>
        <taxon>Embryophyta</taxon>
        <taxon>Tracheophyta</taxon>
        <taxon>Spermatophyta</taxon>
        <taxon>Magnoliopsida</taxon>
        <taxon>eudicotyledons</taxon>
        <taxon>Gunneridae</taxon>
        <taxon>Pentapetalae</taxon>
        <taxon>asterids</taxon>
        <taxon>lamiids</taxon>
        <taxon>Solanales</taxon>
        <taxon>Solanaceae</taxon>
        <taxon>Solanoideae</taxon>
        <taxon>Solaneae</taxon>
        <taxon>Solanum</taxon>
        <taxon>Solanum subgen. Lycopersicon</taxon>
    </lineage>
</organism>
<dbReference type="GO" id="GO:0030246">
    <property type="term" value="F:carbohydrate binding"/>
    <property type="evidence" value="ECO:0007669"/>
    <property type="project" value="UniProtKB-KW"/>
</dbReference>
<keyword evidence="2" id="KW-0430">Lectin</keyword>
<feature type="transmembrane region" description="Helical" evidence="3">
    <location>
        <begin position="128"/>
        <end position="149"/>
    </location>
</feature>
<evidence type="ECO:0000313" key="5">
    <source>
        <dbReference type="EnsemblPlants" id="Solyc10g047743.1.1"/>
    </source>
</evidence>
<protein>
    <recommendedName>
        <fullName evidence="4">Legume lectin domain-containing protein</fullName>
    </recommendedName>
</protein>
<dbReference type="STRING" id="4081.A0A3Q7IG54"/>
<dbReference type="InterPro" id="IPR001220">
    <property type="entry name" value="Legume_lectin_dom"/>
</dbReference>
<dbReference type="Pfam" id="PF00139">
    <property type="entry name" value="Lectin_legB"/>
    <property type="match status" value="1"/>
</dbReference>
<evidence type="ECO:0000256" key="1">
    <source>
        <dbReference type="ARBA" id="ARBA00007606"/>
    </source>
</evidence>